<gene>
    <name evidence="1" type="ORF">T03_11188</name>
</gene>
<reference evidence="1 2" key="1">
    <citation type="submission" date="2015-01" db="EMBL/GenBank/DDBJ databases">
        <title>Evolution of Trichinella species and genotypes.</title>
        <authorList>
            <person name="Korhonen P.K."/>
            <person name="Edoardo P."/>
            <person name="Giuseppe L.R."/>
            <person name="Gasser R.B."/>
        </authorList>
    </citation>
    <scope>NUCLEOTIDE SEQUENCE [LARGE SCALE GENOMIC DNA]</scope>
    <source>
        <strain evidence="1">ISS120</strain>
    </source>
</reference>
<proteinExistence type="predicted"/>
<protein>
    <submittedName>
        <fullName evidence="1">Uncharacterized protein</fullName>
    </submittedName>
</protein>
<keyword evidence="2" id="KW-1185">Reference proteome</keyword>
<evidence type="ECO:0000313" key="1">
    <source>
        <dbReference type="EMBL" id="KRY27952.1"/>
    </source>
</evidence>
<organism evidence="1 2">
    <name type="scientific">Trichinella britovi</name>
    <name type="common">Parasitic roundworm</name>
    <dbReference type="NCBI Taxonomy" id="45882"/>
    <lineage>
        <taxon>Eukaryota</taxon>
        <taxon>Metazoa</taxon>
        <taxon>Ecdysozoa</taxon>
        <taxon>Nematoda</taxon>
        <taxon>Enoplea</taxon>
        <taxon>Dorylaimia</taxon>
        <taxon>Trichinellida</taxon>
        <taxon>Trichinellidae</taxon>
        <taxon>Trichinella</taxon>
    </lineage>
</organism>
<dbReference type="EMBL" id="JYDI01001588">
    <property type="protein sequence ID" value="KRY27952.1"/>
    <property type="molecule type" value="Genomic_DNA"/>
</dbReference>
<dbReference type="Proteomes" id="UP000054653">
    <property type="component" value="Unassembled WGS sequence"/>
</dbReference>
<name>A0A0V1AT26_TRIBR</name>
<dbReference type="AlphaFoldDB" id="A0A0V1AT26"/>
<accession>A0A0V1AT26</accession>
<evidence type="ECO:0000313" key="2">
    <source>
        <dbReference type="Proteomes" id="UP000054653"/>
    </source>
</evidence>
<comment type="caution">
    <text evidence="1">The sequence shown here is derived from an EMBL/GenBank/DDBJ whole genome shotgun (WGS) entry which is preliminary data.</text>
</comment>
<sequence>MFLYISEYADVSRSHVFLLELATPCVIDCSLMAGTTFDL</sequence>